<dbReference type="GO" id="GO:0003676">
    <property type="term" value="F:nucleic acid binding"/>
    <property type="evidence" value="ECO:0007669"/>
    <property type="project" value="InterPro"/>
</dbReference>
<keyword evidence="3" id="KW-0378">Hydrolase</keyword>
<organism evidence="5">
    <name type="scientific">Proteinivorax tanatarense</name>
    <dbReference type="NCBI Taxonomy" id="1260629"/>
    <lineage>
        <taxon>Bacteria</taxon>
        <taxon>Bacillati</taxon>
        <taxon>Bacillota</taxon>
        <taxon>Clostridia</taxon>
        <taxon>Eubacteriales</taxon>
        <taxon>Proteinivoracaceae</taxon>
        <taxon>Proteinivorax</taxon>
    </lineage>
</organism>
<dbReference type="Gene3D" id="3.40.1350.10">
    <property type="match status" value="1"/>
</dbReference>
<reference evidence="5" key="1">
    <citation type="journal article" date="2013" name="Extremophiles">
        <title>Proteinivorax tanatarense gen. nov., sp. nov., an anaerobic, haloalkaliphilic, proteolytic bacterium isolated from a decaying algal bloom, and proposal of Proteinivoraceae fam. nov.</title>
        <authorList>
            <person name="Kevbrin V."/>
            <person name="Boltyanskaya Y."/>
            <person name="Zhilina T."/>
            <person name="Kolganova T."/>
            <person name="Lavrentjeva E."/>
            <person name="Kuznetsov B."/>
        </authorList>
    </citation>
    <scope>NUCLEOTIDE SEQUENCE</scope>
    <source>
        <strain evidence="5">Z-910T</strain>
    </source>
</reference>
<dbReference type="SMART" id="SM00990">
    <property type="entry name" value="VRR_NUC"/>
    <property type="match status" value="1"/>
</dbReference>
<feature type="domain" description="VRR-NUC" evidence="4">
    <location>
        <begin position="1"/>
        <end position="81"/>
    </location>
</feature>
<evidence type="ECO:0000259" key="4">
    <source>
        <dbReference type="SMART" id="SM00990"/>
    </source>
</evidence>
<dbReference type="RefSeq" id="WP_350342366.1">
    <property type="nucleotide sequence ID" value="NZ_CP158367.1"/>
</dbReference>
<evidence type="ECO:0000256" key="2">
    <source>
        <dbReference type="ARBA" id="ARBA00022722"/>
    </source>
</evidence>
<proteinExistence type="predicted"/>
<dbReference type="GO" id="GO:0004518">
    <property type="term" value="F:nuclease activity"/>
    <property type="evidence" value="ECO:0007669"/>
    <property type="project" value="UniProtKB-KW"/>
</dbReference>
<evidence type="ECO:0000256" key="1">
    <source>
        <dbReference type="ARBA" id="ARBA00001946"/>
    </source>
</evidence>
<sequence>MLEKDVEAELVKKAKKRGGQAFKFISPAVNGVPDRLVLLPKGKVGFVEVKASNKKMRPLQIKRKKQLESLGFLVYCLDDPKDIGGVLDEIQAQ</sequence>
<dbReference type="InterPro" id="IPR011856">
    <property type="entry name" value="tRNA_endonuc-like_dom_sf"/>
</dbReference>
<gene>
    <name evidence="5" type="ORF">PRVXT_001596</name>
</gene>
<keyword evidence="2" id="KW-0540">Nuclease</keyword>
<dbReference type="InterPro" id="IPR014883">
    <property type="entry name" value="VRR_NUC"/>
</dbReference>
<dbReference type="AlphaFoldDB" id="A0AAU7VI67"/>
<comment type="cofactor">
    <cofactor evidence="1">
        <name>Mg(2+)</name>
        <dbReference type="ChEBI" id="CHEBI:18420"/>
    </cofactor>
</comment>
<evidence type="ECO:0000313" key="5">
    <source>
        <dbReference type="EMBL" id="XBX73604.1"/>
    </source>
</evidence>
<reference evidence="5" key="2">
    <citation type="submission" date="2024-06" db="EMBL/GenBank/DDBJ databases">
        <authorList>
            <person name="Petrova K.O."/>
            <person name="Toshchakov S.V."/>
            <person name="Boltjanskaja Y.V."/>
            <person name="Kevbrin V."/>
        </authorList>
    </citation>
    <scope>NUCLEOTIDE SEQUENCE</scope>
    <source>
        <strain evidence="5">Z-910T</strain>
    </source>
</reference>
<dbReference type="GO" id="GO:0016788">
    <property type="term" value="F:hydrolase activity, acting on ester bonds"/>
    <property type="evidence" value="ECO:0007669"/>
    <property type="project" value="InterPro"/>
</dbReference>
<evidence type="ECO:0000256" key="3">
    <source>
        <dbReference type="ARBA" id="ARBA00022801"/>
    </source>
</evidence>
<accession>A0AAU7VI67</accession>
<name>A0AAU7VI67_9FIRM</name>
<protein>
    <submittedName>
        <fullName evidence="5">VRR-NUC domain-containing protein</fullName>
    </submittedName>
</protein>
<dbReference type="EMBL" id="CP158367">
    <property type="protein sequence ID" value="XBX73604.1"/>
    <property type="molecule type" value="Genomic_DNA"/>
</dbReference>